<dbReference type="GO" id="GO:0016020">
    <property type="term" value="C:membrane"/>
    <property type="evidence" value="ECO:0007669"/>
    <property type="project" value="UniProtKB-SubCell"/>
</dbReference>
<comment type="caution">
    <text evidence="14">The sequence shown here is derived from an EMBL/GenBank/DDBJ whole genome shotgun (WGS) entry which is preliminary data.</text>
</comment>
<sequence length="493" mass="56671">MSSKESFRKSVEIWWKGIKSLPETTSIHGFRFIADTKRHWTERLAWLVFVALSWYASFLLIVAQYDAFQNNPISFVVETTYKDWNTEFPSVAVCENDNTKRIEEISDDLWGPDHDFNMEEVLKELAYFKGITYYTSEFCGLENPLPDCVSTNLIQYANMVRSKCEDTLTNCSWNGVSFRCCDYFRPMDTELGTCFAINTIQGREKNPPKLPMISNRTTGPGMIKFDVMVTANIYVLNEEDVPSLTTMSSDVMSIGPEMSQRRLITIRNIDNDAGARLISPEKRKCRYTDENFLEVYRHYSYTACTVQCRKNAQLRVCNCTNFFVPKVPDHLKCNVTGVICLNDQVNILSVLKAKWSSRAGLYCNCLPSCTEAEITIVKDFKTTTSENFATVEIGLAMLPSEKYKRNVVRGALDLVVSTGGTWGLFLGASLLSFVELFYILLFRPFCDVYSQRNDDPWYRKFGTRKLEDNKFIPNLHWSYKAKAQQEKTEQLES</sequence>
<dbReference type="Proteomes" id="UP001549921">
    <property type="component" value="Unassembled WGS sequence"/>
</dbReference>
<evidence type="ECO:0000256" key="9">
    <source>
        <dbReference type="ARBA" id="ARBA00023136"/>
    </source>
</evidence>
<evidence type="ECO:0000256" key="11">
    <source>
        <dbReference type="ARBA" id="ARBA00023303"/>
    </source>
</evidence>
<comment type="subcellular location">
    <subcellularLocation>
        <location evidence="1">Membrane</location>
        <topology evidence="1">Multi-pass membrane protein</topology>
    </subcellularLocation>
</comment>
<evidence type="ECO:0000256" key="10">
    <source>
        <dbReference type="ARBA" id="ARBA00023201"/>
    </source>
</evidence>
<protein>
    <recommendedName>
        <fullName evidence="16">Sodium channel protein Nach</fullName>
    </recommendedName>
</protein>
<evidence type="ECO:0000256" key="4">
    <source>
        <dbReference type="ARBA" id="ARBA00022461"/>
    </source>
</evidence>
<evidence type="ECO:0000313" key="15">
    <source>
        <dbReference type="Proteomes" id="UP001549921"/>
    </source>
</evidence>
<reference evidence="14 15" key="1">
    <citation type="submission" date="2024-06" db="EMBL/GenBank/DDBJ databases">
        <title>A chromosome-level genome assembly of beet webworm, Loxostege sticticalis.</title>
        <authorList>
            <person name="Zhang Y."/>
        </authorList>
    </citation>
    <scope>NUCLEOTIDE SEQUENCE [LARGE SCALE GENOMIC DNA]</scope>
    <source>
        <strain evidence="14">AQ028</strain>
        <tissue evidence="14">Male pupae</tissue>
    </source>
</reference>
<dbReference type="Gene3D" id="1.10.287.770">
    <property type="entry name" value="YojJ-like"/>
    <property type="match status" value="1"/>
</dbReference>
<evidence type="ECO:0000256" key="7">
    <source>
        <dbReference type="ARBA" id="ARBA00023053"/>
    </source>
</evidence>
<feature type="transmembrane region" description="Helical" evidence="13">
    <location>
        <begin position="44"/>
        <end position="65"/>
    </location>
</feature>
<evidence type="ECO:0000256" key="3">
    <source>
        <dbReference type="ARBA" id="ARBA00022448"/>
    </source>
</evidence>
<evidence type="ECO:0000256" key="2">
    <source>
        <dbReference type="ARBA" id="ARBA00007193"/>
    </source>
</evidence>
<dbReference type="InterPro" id="IPR001873">
    <property type="entry name" value="ENaC"/>
</dbReference>
<evidence type="ECO:0000256" key="13">
    <source>
        <dbReference type="SAM" id="Phobius"/>
    </source>
</evidence>
<feature type="transmembrane region" description="Helical" evidence="13">
    <location>
        <begin position="422"/>
        <end position="442"/>
    </location>
</feature>
<keyword evidence="7" id="KW-0915">Sodium</keyword>
<dbReference type="Pfam" id="PF00858">
    <property type="entry name" value="ASC"/>
    <property type="match status" value="1"/>
</dbReference>
<keyword evidence="8 12" id="KW-0406">Ion transport</keyword>
<keyword evidence="10 12" id="KW-0739">Sodium transport</keyword>
<keyword evidence="11 12" id="KW-0407">Ion channel</keyword>
<dbReference type="GO" id="GO:0005272">
    <property type="term" value="F:sodium channel activity"/>
    <property type="evidence" value="ECO:0007669"/>
    <property type="project" value="UniProtKB-KW"/>
</dbReference>
<evidence type="ECO:0000256" key="1">
    <source>
        <dbReference type="ARBA" id="ARBA00004141"/>
    </source>
</evidence>
<keyword evidence="4 12" id="KW-0894">Sodium channel</keyword>
<proteinExistence type="inferred from homology"/>
<evidence type="ECO:0000256" key="6">
    <source>
        <dbReference type="ARBA" id="ARBA00022989"/>
    </source>
</evidence>
<comment type="similarity">
    <text evidence="2 12">Belongs to the amiloride-sensitive sodium channel (TC 1.A.6) family.</text>
</comment>
<evidence type="ECO:0000256" key="5">
    <source>
        <dbReference type="ARBA" id="ARBA00022692"/>
    </source>
</evidence>
<gene>
    <name evidence="14" type="ORF">ABMA28_016895</name>
</gene>
<dbReference type="PANTHER" id="PTHR11690:SF175">
    <property type="entry name" value="PICKPOCKET 13-RELATED"/>
    <property type="match status" value="1"/>
</dbReference>
<dbReference type="Gene3D" id="2.60.470.10">
    <property type="entry name" value="Acid-sensing ion channels like domains"/>
    <property type="match status" value="1"/>
</dbReference>
<keyword evidence="6 13" id="KW-1133">Transmembrane helix</keyword>
<evidence type="ECO:0000313" key="14">
    <source>
        <dbReference type="EMBL" id="KAL0838869.1"/>
    </source>
</evidence>
<dbReference type="AlphaFoldDB" id="A0ABD0T6B5"/>
<keyword evidence="5 12" id="KW-0812">Transmembrane</keyword>
<dbReference type="EMBL" id="JBEDNZ010000009">
    <property type="protein sequence ID" value="KAL0838869.1"/>
    <property type="molecule type" value="Genomic_DNA"/>
</dbReference>
<evidence type="ECO:0000256" key="8">
    <source>
        <dbReference type="ARBA" id="ARBA00023065"/>
    </source>
</evidence>
<dbReference type="PANTHER" id="PTHR11690">
    <property type="entry name" value="AMILORIDE-SENSITIVE SODIUM CHANNEL-RELATED"/>
    <property type="match status" value="1"/>
</dbReference>
<keyword evidence="3 12" id="KW-0813">Transport</keyword>
<accession>A0ABD0T6B5</accession>
<keyword evidence="9 13" id="KW-0472">Membrane</keyword>
<name>A0ABD0T6B5_LOXSC</name>
<evidence type="ECO:0000256" key="12">
    <source>
        <dbReference type="RuleBase" id="RU000679"/>
    </source>
</evidence>
<organism evidence="14 15">
    <name type="scientific">Loxostege sticticalis</name>
    <name type="common">Beet webworm moth</name>
    <dbReference type="NCBI Taxonomy" id="481309"/>
    <lineage>
        <taxon>Eukaryota</taxon>
        <taxon>Metazoa</taxon>
        <taxon>Ecdysozoa</taxon>
        <taxon>Arthropoda</taxon>
        <taxon>Hexapoda</taxon>
        <taxon>Insecta</taxon>
        <taxon>Pterygota</taxon>
        <taxon>Neoptera</taxon>
        <taxon>Endopterygota</taxon>
        <taxon>Lepidoptera</taxon>
        <taxon>Glossata</taxon>
        <taxon>Ditrysia</taxon>
        <taxon>Pyraloidea</taxon>
        <taxon>Crambidae</taxon>
        <taxon>Pyraustinae</taxon>
        <taxon>Loxostege</taxon>
    </lineage>
</organism>
<evidence type="ECO:0008006" key="16">
    <source>
        <dbReference type="Google" id="ProtNLM"/>
    </source>
</evidence>